<gene>
    <name evidence="1" type="ORF">EJ03DRAFT_331793</name>
</gene>
<name>A0A6G1KW59_9PEZI</name>
<dbReference type="EMBL" id="ML995920">
    <property type="protein sequence ID" value="KAF2764499.1"/>
    <property type="molecule type" value="Genomic_DNA"/>
</dbReference>
<accession>A0A6G1KW59</accession>
<protein>
    <submittedName>
        <fullName evidence="1">Uncharacterized protein</fullName>
    </submittedName>
</protein>
<dbReference type="Proteomes" id="UP000799436">
    <property type="component" value="Unassembled WGS sequence"/>
</dbReference>
<reference evidence="1" key="1">
    <citation type="journal article" date="2020" name="Stud. Mycol.">
        <title>101 Dothideomycetes genomes: a test case for predicting lifestyles and emergence of pathogens.</title>
        <authorList>
            <person name="Haridas S."/>
            <person name="Albert R."/>
            <person name="Binder M."/>
            <person name="Bloem J."/>
            <person name="Labutti K."/>
            <person name="Salamov A."/>
            <person name="Andreopoulos B."/>
            <person name="Baker S."/>
            <person name="Barry K."/>
            <person name="Bills G."/>
            <person name="Bluhm B."/>
            <person name="Cannon C."/>
            <person name="Castanera R."/>
            <person name="Culley D."/>
            <person name="Daum C."/>
            <person name="Ezra D."/>
            <person name="Gonzalez J."/>
            <person name="Henrissat B."/>
            <person name="Kuo A."/>
            <person name="Liang C."/>
            <person name="Lipzen A."/>
            <person name="Lutzoni F."/>
            <person name="Magnuson J."/>
            <person name="Mondo S."/>
            <person name="Nolan M."/>
            <person name="Ohm R."/>
            <person name="Pangilinan J."/>
            <person name="Park H.-J."/>
            <person name="Ramirez L."/>
            <person name="Alfaro M."/>
            <person name="Sun H."/>
            <person name="Tritt A."/>
            <person name="Yoshinaga Y."/>
            <person name="Zwiers L.-H."/>
            <person name="Turgeon B."/>
            <person name="Goodwin S."/>
            <person name="Spatafora J."/>
            <person name="Crous P."/>
            <person name="Grigoriev I."/>
        </authorList>
    </citation>
    <scope>NUCLEOTIDE SEQUENCE</scope>
    <source>
        <strain evidence="1">CBS 116005</strain>
    </source>
</reference>
<sequence>MACLHDMLSIALSACSSAMRNSRTTAGSRAHADGPHTRGVLAREEIGNRCCQNPSQQCFAKHNELPAINAAQALHCRISRRSIPRRVAVMDAVRASWQQVM</sequence>
<evidence type="ECO:0000313" key="2">
    <source>
        <dbReference type="Proteomes" id="UP000799436"/>
    </source>
</evidence>
<evidence type="ECO:0000313" key="1">
    <source>
        <dbReference type="EMBL" id="KAF2764499.1"/>
    </source>
</evidence>
<dbReference type="AlphaFoldDB" id="A0A6G1KW59"/>
<proteinExistence type="predicted"/>
<keyword evidence="2" id="KW-1185">Reference proteome</keyword>
<organism evidence="1 2">
    <name type="scientific">Teratosphaeria nubilosa</name>
    <dbReference type="NCBI Taxonomy" id="161662"/>
    <lineage>
        <taxon>Eukaryota</taxon>
        <taxon>Fungi</taxon>
        <taxon>Dikarya</taxon>
        <taxon>Ascomycota</taxon>
        <taxon>Pezizomycotina</taxon>
        <taxon>Dothideomycetes</taxon>
        <taxon>Dothideomycetidae</taxon>
        <taxon>Mycosphaerellales</taxon>
        <taxon>Teratosphaeriaceae</taxon>
        <taxon>Teratosphaeria</taxon>
    </lineage>
</organism>